<feature type="transmembrane region" description="Helical" evidence="5">
    <location>
        <begin position="77"/>
        <end position="98"/>
    </location>
</feature>
<evidence type="ECO:0000256" key="2">
    <source>
        <dbReference type="ARBA" id="ARBA00012282"/>
    </source>
</evidence>
<comment type="catalytic activity">
    <reaction evidence="4">
        <text>3',3'-c-di-GMP + H2O = 5'-phosphoguanylyl(3'-&gt;5')guanosine + H(+)</text>
        <dbReference type="Rhea" id="RHEA:24902"/>
        <dbReference type="ChEBI" id="CHEBI:15377"/>
        <dbReference type="ChEBI" id="CHEBI:15378"/>
        <dbReference type="ChEBI" id="CHEBI:58754"/>
        <dbReference type="ChEBI" id="CHEBI:58805"/>
        <dbReference type="EC" id="3.1.4.52"/>
    </reaction>
    <physiologicalReaction direction="left-to-right" evidence="4">
        <dbReference type="Rhea" id="RHEA:24903"/>
    </physiologicalReaction>
</comment>
<dbReference type="InterPro" id="IPR000160">
    <property type="entry name" value="GGDEF_dom"/>
</dbReference>
<feature type="transmembrane region" description="Helical" evidence="5">
    <location>
        <begin position="174"/>
        <end position="196"/>
    </location>
</feature>
<dbReference type="InterPro" id="IPR035919">
    <property type="entry name" value="EAL_sf"/>
</dbReference>
<keyword evidence="3" id="KW-0973">c-di-GMP</keyword>
<comment type="caution">
    <text evidence="10">The sequence shown here is derived from an EMBL/GenBank/DDBJ whole genome shotgun (WGS) entry which is preliminary data.</text>
</comment>
<keyword evidence="5" id="KW-1133">Transmembrane helix</keyword>
<feature type="domain" description="GGDEF" evidence="8">
    <location>
        <begin position="299"/>
        <end position="430"/>
    </location>
</feature>
<dbReference type="SUPFAM" id="SSF141868">
    <property type="entry name" value="EAL domain-like"/>
    <property type="match status" value="1"/>
</dbReference>
<evidence type="ECO:0000256" key="3">
    <source>
        <dbReference type="ARBA" id="ARBA00022636"/>
    </source>
</evidence>
<dbReference type="CDD" id="cd01949">
    <property type="entry name" value="GGDEF"/>
    <property type="match status" value="1"/>
</dbReference>
<comment type="cofactor">
    <cofactor evidence="1">
        <name>Mg(2+)</name>
        <dbReference type="ChEBI" id="CHEBI:18420"/>
    </cofactor>
</comment>
<organism evidence="10 11">
    <name type="scientific">Stenotrophomonas chelatiphaga</name>
    <dbReference type="NCBI Taxonomy" id="517011"/>
    <lineage>
        <taxon>Bacteria</taxon>
        <taxon>Pseudomonadati</taxon>
        <taxon>Pseudomonadota</taxon>
        <taxon>Gammaproteobacteria</taxon>
        <taxon>Lysobacterales</taxon>
        <taxon>Lysobacteraceae</taxon>
        <taxon>Stenotrophomonas</taxon>
    </lineage>
</organism>
<dbReference type="EC" id="3.1.4.52" evidence="2"/>
<dbReference type="InterPro" id="IPR052155">
    <property type="entry name" value="Biofilm_reg_signaling"/>
</dbReference>
<dbReference type="SMART" id="SM00052">
    <property type="entry name" value="EAL"/>
    <property type="match status" value="1"/>
</dbReference>
<dbReference type="FunFam" id="3.20.20.450:FF:000001">
    <property type="entry name" value="Cyclic di-GMP phosphodiesterase yahA"/>
    <property type="match status" value="1"/>
</dbReference>
<dbReference type="PROSITE" id="PS50924">
    <property type="entry name" value="MHYT"/>
    <property type="match status" value="1"/>
</dbReference>
<dbReference type="PROSITE" id="PS50883">
    <property type="entry name" value="EAL"/>
    <property type="match status" value="1"/>
</dbReference>
<evidence type="ECO:0000313" key="11">
    <source>
        <dbReference type="Proteomes" id="UP000051386"/>
    </source>
</evidence>
<feature type="transmembrane region" description="Helical" evidence="5">
    <location>
        <begin position="216"/>
        <end position="238"/>
    </location>
</feature>
<gene>
    <name evidence="10" type="ORF">ABB28_08770</name>
</gene>
<sequence length="698" mass="74957">MLTGSYDGFLVAASFLVAALASFTALMMAARAARAVGNAAAWTWRIGGGAAMGLGIWSMHFIGMLAFSLPIPLGYELLLTLASLAVAVGSSVFALWLVSLPTLPHARLVGGALLMGSGIASMHYIGMAALNMQPDIDWHHGWVTLSLLIAFAACWCALFVAFRLRSHSGRTALGLGAACLLGAGIGGVHYAGMAAARFPAGSVCGALGADDLPASALAVLVGAVTVLILGLALGLAWMEQRLETHRLRMRNDDLSNSLDDAQAELTRAALHDPLTHLPNRRLLQKRIEQELLLAQQTARRFALMFVDLDGFKQVNDVYGHHTGDALLVAVSERFRALLGPDDLLARLGGDEFVLVVRVDDVAGITALAQRMQAATGFILVEGHPLDVTASIGIALCPDHASSERQLMACADAAMYQAKAAGRNRHVIYEEGMGGGGGHQLALLAELREAIRLGQWVLHYQPKLDVARQRISGAEALVRWNHPQRGLIPPDQFIPLAERSGLIGELGRWALDEACRQLRVWHRQGHTDWSMSVNLSALQFNAPRLEQDVTHALARHGLPAHQLVLEITESALMQDTAATAALLKALSTLGVGISIDDFGTGYSSLVYLKRLPATELKIDHAFIRDLPGSRNDRLIIASIVALGRAMGMHIVAEGVETPAQRDCLRELGVDYLQGYLLGRPVDAARFEQLHAWPEARIAG</sequence>
<evidence type="ECO:0000259" key="9">
    <source>
        <dbReference type="PROSITE" id="PS50924"/>
    </source>
</evidence>
<feature type="transmembrane region" description="Helical" evidence="5">
    <location>
        <begin position="6"/>
        <end position="29"/>
    </location>
</feature>
<dbReference type="PATRIC" id="fig|517011.3.peg.1422"/>
<feature type="coiled-coil region" evidence="6">
    <location>
        <begin position="244"/>
        <end position="271"/>
    </location>
</feature>
<dbReference type="Pfam" id="PF00990">
    <property type="entry name" value="GGDEF"/>
    <property type="match status" value="1"/>
</dbReference>
<keyword evidence="5" id="KW-0472">Membrane</keyword>
<dbReference type="AlphaFoldDB" id="A0A0R0CXF8"/>
<dbReference type="InterPro" id="IPR043128">
    <property type="entry name" value="Rev_trsase/Diguanyl_cyclase"/>
</dbReference>
<dbReference type="Gene3D" id="3.20.20.450">
    <property type="entry name" value="EAL domain"/>
    <property type="match status" value="1"/>
</dbReference>
<proteinExistence type="predicted"/>
<dbReference type="InterPro" id="IPR005330">
    <property type="entry name" value="MHYT_dom"/>
</dbReference>
<dbReference type="SMART" id="SM00267">
    <property type="entry name" value="GGDEF"/>
    <property type="match status" value="1"/>
</dbReference>
<dbReference type="Proteomes" id="UP000051386">
    <property type="component" value="Unassembled WGS sequence"/>
</dbReference>
<name>A0A0R0CXF8_9GAMM</name>
<dbReference type="Pfam" id="PF00563">
    <property type="entry name" value="EAL"/>
    <property type="match status" value="1"/>
</dbReference>
<dbReference type="InterPro" id="IPR001633">
    <property type="entry name" value="EAL_dom"/>
</dbReference>
<dbReference type="Pfam" id="PF03707">
    <property type="entry name" value="MHYT"/>
    <property type="match status" value="2"/>
</dbReference>
<dbReference type="NCBIfam" id="TIGR00254">
    <property type="entry name" value="GGDEF"/>
    <property type="match status" value="1"/>
</dbReference>
<evidence type="ECO:0000259" key="8">
    <source>
        <dbReference type="PROSITE" id="PS50887"/>
    </source>
</evidence>
<feature type="domain" description="MHYT" evidence="9">
    <location>
        <begin position="6"/>
        <end position="199"/>
    </location>
</feature>
<evidence type="ECO:0000259" key="7">
    <source>
        <dbReference type="PROSITE" id="PS50883"/>
    </source>
</evidence>
<dbReference type="PROSITE" id="PS50887">
    <property type="entry name" value="GGDEF"/>
    <property type="match status" value="1"/>
</dbReference>
<keyword evidence="11" id="KW-1185">Reference proteome</keyword>
<protein>
    <recommendedName>
        <fullName evidence="2">cyclic-guanylate-specific phosphodiesterase</fullName>
        <ecNumber evidence="2">3.1.4.52</ecNumber>
    </recommendedName>
</protein>
<dbReference type="GO" id="GO:0071732">
    <property type="term" value="P:cellular response to nitric oxide"/>
    <property type="evidence" value="ECO:0007669"/>
    <property type="project" value="UniProtKB-ARBA"/>
</dbReference>
<feature type="transmembrane region" description="Helical" evidence="5">
    <location>
        <begin position="142"/>
        <end position="162"/>
    </location>
</feature>
<evidence type="ECO:0000313" key="10">
    <source>
        <dbReference type="EMBL" id="KRG73888.1"/>
    </source>
</evidence>
<feature type="transmembrane region" description="Helical" evidence="5">
    <location>
        <begin position="50"/>
        <end position="71"/>
    </location>
</feature>
<dbReference type="GO" id="GO:0071111">
    <property type="term" value="F:cyclic-guanylate-specific phosphodiesterase activity"/>
    <property type="evidence" value="ECO:0007669"/>
    <property type="project" value="UniProtKB-EC"/>
</dbReference>
<keyword evidence="6" id="KW-0175">Coiled coil</keyword>
<dbReference type="InterPro" id="IPR029787">
    <property type="entry name" value="Nucleotide_cyclase"/>
</dbReference>
<accession>A0A0R0CXF8</accession>
<dbReference type="PANTHER" id="PTHR44757">
    <property type="entry name" value="DIGUANYLATE CYCLASE DGCP"/>
    <property type="match status" value="1"/>
</dbReference>
<dbReference type="GO" id="GO:0016020">
    <property type="term" value="C:membrane"/>
    <property type="evidence" value="ECO:0007669"/>
    <property type="project" value="UniProtKB-UniRule"/>
</dbReference>
<feature type="transmembrane region" description="Helical" evidence="5">
    <location>
        <begin position="110"/>
        <end position="130"/>
    </location>
</feature>
<evidence type="ECO:0000256" key="5">
    <source>
        <dbReference type="PROSITE-ProRule" id="PRU00244"/>
    </source>
</evidence>
<dbReference type="RefSeq" id="WP_057508260.1">
    <property type="nucleotide sequence ID" value="NZ_LDJK01000035.1"/>
</dbReference>
<evidence type="ECO:0000256" key="1">
    <source>
        <dbReference type="ARBA" id="ARBA00001946"/>
    </source>
</evidence>
<evidence type="ECO:0000256" key="6">
    <source>
        <dbReference type="SAM" id="Coils"/>
    </source>
</evidence>
<dbReference type="PANTHER" id="PTHR44757:SF2">
    <property type="entry name" value="BIOFILM ARCHITECTURE MAINTENANCE PROTEIN MBAA"/>
    <property type="match status" value="1"/>
</dbReference>
<dbReference type="CDD" id="cd01948">
    <property type="entry name" value="EAL"/>
    <property type="match status" value="1"/>
</dbReference>
<dbReference type="FunFam" id="3.30.70.270:FF:000001">
    <property type="entry name" value="Diguanylate cyclase domain protein"/>
    <property type="match status" value="1"/>
</dbReference>
<dbReference type="Gene3D" id="3.30.70.270">
    <property type="match status" value="1"/>
</dbReference>
<dbReference type="SUPFAM" id="SSF55073">
    <property type="entry name" value="Nucleotide cyclase"/>
    <property type="match status" value="1"/>
</dbReference>
<dbReference type="EMBL" id="LDJK01000035">
    <property type="protein sequence ID" value="KRG73888.1"/>
    <property type="molecule type" value="Genomic_DNA"/>
</dbReference>
<reference evidence="10 11" key="1">
    <citation type="submission" date="2015-05" db="EMBL/GenBank/DDBJ databases">
        <title>Genome sequencing and analysis of members of genus Stenotrophomonas.</title>
        <authorList>
            <person name="Patil P.P."/>
            <person name="Midha S."/>
            <person name="Patil P.B."/>
        </authorList>
    </citation>
    <scope>NUCLEOTIDE SEQUENCE [LARGE SCALE GENOMIC DNA]</scope>
    <source>
        <strain evidence="10 11">DSM 21508</strain>
    </source>
</reference>
<evidence type="ECO:0000256" key="4">
    <source>
        <dbReference type="ARBA" id="ARBA00051114"/>
    </source>
</evidence>
<feature type="domain" description="EAL" evidence="7">
    <location>
        <begin position="439"/>
        <end position="693"/>
    </location>
</feature>
<keyword evidence="5" id="KW-0812">Transmembrane</keyword>